<protein>
    <submittedName>
        <fullName evidence="1">Uncharacterized protein</fullName>
    </submittedName>
</protein>
<dbReference type="AlphaFoldDB" id="A0A834LWI2"/>
<name>A0A834LWI2_RHOSS</name>
<gene>
    <name evidence="1" type="ORF">RHSIM_Rhsim01G0159100</name>
</gene>
<sequence length="108" mass="12025">MSRPMEMALVSVLNPLPQSSIILGVTIFDQPSISPEVIETATQSIDDVQIPSMPIDDSTSELNEETKDEVKSFFRMSELPLSEISTVHFPAFTSWMNQLITKKVLPLS</sequence>
<comment type="caution">
    <text evidence="1">The sequence shown here is derived from an EMBL/GenBank/DDBJ whole genome shotgun (WGS) entry which is preliminary data.</text>
</comment>
<organism evidence="1 2">
    <name type="scientific">Rhododendron simsii</name>
    <name type="common">Sims's rhododendron</name>
    <dbReference type="NCBI Taxonomy" id="118357"/>
    <lineage>
        <taxon>Eukaryota</taxon>
        <taxon>Viridiplantae</taxon>
        <taxon>Streptophyta</taxon>
        <taxon>Embryophyta</taxon>
        <taxon>Tracheophyta</taxon>
        <taxon>Spermatophyta</taxon>
        <taxon>Magnoliopsida</taxon>
        <taxon>eudicotyledons</taxon>
        <taxon>Gunneridae</taxon>
        <taxon>Pentapetalae</taxon>
        <taxon>asterids</taxon>
        <taxon>Ericales</taxon>
        <taxon>Ericaceae</taxon>
        <taxon>Ericoideae</taxon>
        <taxon>Rhodoreae</taxon>
        <taxon>Rhododendron</taxon>
    </lineage>
</organism>
<evidence type="ECO:0000313" key="1">
    <source>
        <dbReference type="EMBL" id="KAF7153387.1"/>
    </source>
</evidence>
<keyword evidence="2" id="KW-1185">Reference proteome</keyword>
<dbReference type="Proteomes" id="UP000626092">
    <property type="component" value="Unassembled WGS sequence"/>
</dbReference>
<evidence type="ECO:0000313" key="2">
    <source>
        <dbReference type="Proteomes" id="UP000626092"/>
    </source>
</evidence>
<reference evidence="1" key="1">
    <citation type="submission" date="2019-11" db="EMBL/GenBank/DDBJ databases">
        <authorList>
            <person name="Liu Y."/>
            <person name="Hou J."/>
            <person name="Li T.-Q."/>
            <person name="Guan C.-H."/>
            <person name="Wu X."/>
            <person name="Wu H.-Z."/>
            <person name="Ling F."/>
            <person name="Zhang R."/>
            <person name="Shi X.-G."/>
            <person name="Ren J.-P."/>
            <person name="Chen E.-F."/>
            <person name="Sun J.-M."/>
        </authorList>
    </citation>
    <scope>NUCLEOTIDE SEQUENCE</scope>
    <source>
        <strain evidence="1">Adult_tree_wgs_1</strain>
        <tissue evidence="1">Leaves</tissue>
    </source>
</reference>
<proteinExistence type="predicted"/>
<dbReference type="EMBL" id="WJXA01000001">
    <property type="protein sequence ID" value="KAF7153387.1"/>
    <property type="molecule type" value="Genomic_DNA"/>
</dbReference>
<accession>A0A834LWI2</accession>